<dbReference type="EMBL" id="DS547188">
    <property type="protein sequence ID" value="EDQ98858.1"/>
    <property type="molecule type" value="Genomic_DNA"/>
</dbReference>
<evidence type="ECO:0000313" key="1">
    <source>
        <dbReference type="EMBL" id="EDQ98858.1"/>
    </source>
</evidence>
<dbReference type="STRING" id="486041.B0E2S8"/>
<gene>
    <name evidence="1" type="ORF">LACBIDRAFT_318626</name>
</gene>
<dbReference type="RefSeq" id="XP_001890493.1">
    <property type="nucleotide sequence ID" value="XM_001890458.1"/>
</dbReference>
<sequence>MKKVYPTKESHPDYICINKACKVLKHMAAQGHWDEWSETTQLIVDTFHYGKHWKEDVLCRKWWNPAPTDGSAPNLVIKALASDGSTYDK</sequence>
<keyword evidence="2" id="KW-1185">Reference proteome</keyword>
<name>B0E2S8_LACBS</name>
<protein>
    <submittedName>
        <fullName evidence="1">Predicted protein</fullName>
    </submittedName>
</protein>
<reference evidence="1 2" key="1">
    <citation type="journal article" date="2008" name="Nature">
        <title>The genome of Laccaria bicolor provides insights into mycorrhizal symbiosis.</title>
        <authorList>
            <person name="Martin F."/>
            <person name="Aerts A."/>
            <person name="Ahren D."/>
            <person name="Brun A."/>
            <person name="Danchin E.G.J."/>
            <person name="Duchaussoy F."/>
            <person name="Gibon J."/>
            <person name="Kohler A."/>
            <person name="Lindquist E."/>
            <person name="Pereda V."/>
            <person name="Salamov A."/>
            <person name="Shapiro H.J."/>
            <person name="Wuyts J."/>
            <person name="Blaudez D."/>
            <person name="Buee M."/>
            <person name="Brokstein P."/>
            <person name="Canbaeck B."/>
            <person name="Cohen D."/>
            <person name="Courty P.E."/>
            <person name="Coutinho P.M."/>
            <person name="Delaruelle C."/>
            <person name="Detter J.C."/>
            <person name="Deveau A."/>
            <person name="DiFazio S."/>
            <person name="Duplessis S."/>
            <person name="Fraissinet-Tachet L."/>
            <person name="Lucic E."/>
            <person name="Frey-Klett P."/>
            <person name="Fourrey C."/>
            <person name="Feussner I."/>
            <person name="Gay G."/>
            <person name="Grimwood J."/>
            <person name="Hoegger P.J."/>
            <person name="Jain P."/>
            <person name="Kilaru S."/>
            <person name="Labbe J."/>
            <person name="Lin Y.C."/>
            <person name="Legue V."/>
            <person name="Le Tacon F."/>
            <person name="Marmeisse R."/>
            <person name="Melayah D."/>
            <person name="Montanini B."/>
            <person name="Muratet M."/>
            <person name="Nehls U."/>
            <person name="Niculita-Hirzel H."/>
            <person name="Oudot-Le Secq M.P."/>
            <person name="Peter M."/>
            <person name="Quesneville H."/>
            <person name="Rajashekar B."/>
            <person name="Reich M."/>
            <person name="Rouhier N."/>
            <person name="Schmutz J."/>
            <person name="Yin T."/>
            <person name="Chalot M."/>
            <person name="Henrissat B."/>
            <person name="Kuees U."/>
            <person name="Lucas S."/>
            <person name="Van de Peer Y."/>
            <person name="Podila G.K."/>
            <person name="Polle A."/>
            <person name="Pukkila P.J."/>
            <person name="Richardson P.M."/>
            <person name="Rouze P."/>
            <person name="Sanders I.R."/>
            <person name="Stajich J.E."/>
            <person name="Tunlid A."/>
            <person name="Tuskan G."/>
            <person name="Grigoriev I.V."/>
        </authorList>
    </citation>
    <scope>NUCLEOTIDE SEQUENCE [LARGE SCALE GENOMIC DNA]</scope>
    <source>
        <strain evidence="2">S238N-H82 / ATCC MYA-4686</strain>
    </source>
</reference>
<dbReference type="HOGENOM" id="CLU_181679_0_0_1"/>
<dbReference type="AlphaFoldDB" id="B0E2S8"/>
<dbReference type="KEGG" id="lbc:LACBIDRAFT_318626"/>
<dbReference type="GeneID" id="6086148"/>
<accession>B0E2S8</accession>
<dbReference type="InParanoid" id="B0E2S8"/>
<proteinExistence type="predicted"/>
<evidence type="ECO:0000313" key="2">
    <source>
        <dbReference type="Proteomes" id="UP000001194"/>
    </source>
</evidence>
<dbReference type="OrthoDB" id="2527272at2759"/>
<organism evidence="2">
    <name type="scientific">Laccaria bicolor (strain S238N-H82 / ATCC MYA-4686)</name>
    <name type="common">Bicoloured deceiver</name>
    <name type="synonym">Laccaria laccata var. bicolor</name>
    <dbReference type="NCBI Taxonomy" id="486041"/>
    <lineage>
        <taxon>Eukaryota</taxon>
        <taxon>Fungi</taxon>
        <taxon>Dikarya</taxon>
        <taxon>Basidiomycota</taxon>
        <taxon>Agaricomycotina</taxon>
        <taxon>Agaricomycetes</taxon>
        <taxon>Agaricomycetidae</taxon>
        <taxon>Agaricales</taxon>
        <taxon>Agaricineae</taxon>
        <taxon>Hydnangiaceae</taxon>
        <taxon>Laccaria</taxon>
    </lineage>
</organism>
<dbReference type="Proteomes" id="UP000001194">
    <property type="component" value="Unassembled WGS sequence"/>
</dbReference>